<comment type="caution">
    <text evidence="6">The sequence shown here is derived from an EMBL/GenBank/DDBJ whole genome shotgun (WGS) entry which is preliminary data.</text>
</comment>
<organism evidence="6 7">
    <name type="scientific">Candidatus Aphodousia faecigallinarum</name>
    <dbReference type="NCBI Taxonomy" id="2840677"/>
    <lineage>
        <taxon>Bacteria</taxon>
        <taxon>Pseudomonadati</taxon>
        <taxon>Pseudomonadota</taxon>
        <taxon>Betaproteobacteria</taxon>
        <taxon>Burkholderiales</taxon>
        <taxon>Sutterellaceae</taxon>
        <taxon>Sutterellaceae incertae sedis</taxon>
        <taxon>Candidatus Aphodousia</taxon>
    </lineage>
</organism>
<dbReference type="InterPro" id="IPR001638">
    <property type="entry name" value="Solute-binding_3/MltF_N"/>
</dbReference>
<feature type="signal peptide" evidence="4">
    <location>
        <begin position="1"/>
        <end position="23"/>
    </location>
</feature>
<proteinExistence type="inferred from homology"/>
<evidence type="ECO:0000256" key="4">
    <source>
        <dbReference type="SAM" id="SignalP"/>
    </source>
</evidence>
<dbReference type="EMBL" id="DVMY01000085">
    <property type="protein sequence ID" value="HIU37698.1"/>
    <property type="molecule type" value="Genomic_DNA"/>
</dbReference>
<dbReference type="AlphaFoldDB" id="A0A9D1IIL8"/>
<sequence length="341" mass="36837">MNKTIMALSVASLGLLMSAQSLAASSTLETVKARGQLICGVNTAAPGFASVDSKGNWTGLDVDVCRAVAAATLGDAYKVKFVPLSSPQRFTALQAGEIDLLARNTSWTMNRDTTTGALFTAVTYYDGQGFMVPKRLNVKSAKQLNGATICVQSGTSSEKSLADFFTTNNMKFKTVVFDTTEATQAAFFSGRCQAYTTDMSDLAGGRANATNPADYDILPEVISKEPLAPAVRRGDDEWYSIVRWSIFAMINAEELGLTKANIDEKKATDMRPDVQRLVGVSEDMGKMLGLDKDWSYRIIKQVGNYGESFEANLGPNSKLGLPRGNNNLWTQGGLLYAPPIR</sequence>
<evidence type="ECO:0000313" key="6">
    <source>
        <dbReference type="EMBL" id="HIU37698.1"/>
    </source>
</evidence>
<feature type="chain" id="PRO_5039630789" evidence="4">
    <location>
        <begin position="24"/>
        <end position="341"/>
    </location>
</feature>
<protein>
    <submittedName>
        <fullName evidence="6">Amino acid ABC transporter substrate-binding protein</fullName>
    </submittedName>
</protein>
<evidence type="ECO:0000259" key="5">
    <source>
        <dbReference type="SMART" id="SM00062"/>
    </source>
</evidence>
<dbReference type="PANTHER" id="PTHR30085:SF7">
    <property type="entry name" value="AMINO-ACID ABC TRANSPORTER-BINDING PROTEIN YHDW-RELATED"/>
    <property type="match status" value="1"/>
</dbReference>
<dbReference type="Pfam" id="PF00497">
    <property type="entry name" value="SBP_bac_3"/>
    <property type="match status" value="1"/>
</dbReference>
<dbReference type="SMART" id="SM00062">
    <property type="entry name" value="PBPb"/>
    <property type="match status" value="1"/>
</dbReference>
<dbReference type="InterPro" id="IPR051455">
    <property type="entry name" value="Bact_solute-bind_prot3"/>
</dbReference>
<evidence type="ECO:0000256" key="2">
    <source>
        <dbReference type="ARBA" id="ARBA00022448"/>
    </source>
</evidence>
<evidence type="ECO:0000256" key="1">
    <source>
        <dbReference type="ARBA" id="ARBA00010333"/>
    </source>
</evidence>
<dbReference type="SUPFAM" id="SSF53850">
    <property type="entry name" value="Periplasmic binding protein-like II"/>
    <property type="match status" value="1"/>
</dbReference>
<dbReference type="GO" id="GO:0006865">
    <property type="term" value="P:amino acid transport"/>
    <property type="evidence" value="ECO:0007669"/>
    <property type="project" value="TreeGrafter"/>
</dbReference>
<reference evidence="6" key="1">
    <citation type="submission" date="2020-10" db="EMBL/GenBank/DDBJ databases">
        <authorList>
            <person name="Gilroy R."/>
        </authorList>
    </citation>
    <scope>NUCLEOTIDE SEQUENCE</scope>
    <source>
        <strain evidence="6">7463</strain>
    </source>
</reference>
<reference evidence="6" key="2">
    <citation type="journal article" date="2021" name="PeerJ">
        <title>Extensive microbial diversity within the chicken gut microbiome revealed by metagenomics and culture.</title>
        <authorList>
            <person name="Gilroy R."/>
            <person name="Ravi A."/>
            <person name="Getino M."/>
            <person name="Pursley I."/>
            <person name="Horton D.L."/>
            <person name="Alikhan N.F."/>
            <person name="Baker D."/>
            <person name="Gharbi K."/>
            <person name="Hall N."/>
            <person name="Watson M."/>
            <person name="Adriaenssens E.M."/>
            <person name="Foster-Nyarko E."/>
            <person name="Jarju S."/>
            <person name="Secka A."/>
            <person name="Antonio M."/>
            <person name="Oren A."/>
            <person name="Chaudhuri R.R."/>
            <person name="La Ragione R."/>
            <person name="Hildebrand F."/>
            <person name="Pallen M.J."/>
        </authorList>
    </citation>
    <scope>NUCLEOTIDE SEQUENCE</scope>
    <source>
        <strain evidence="6">7463</strain>
    </source>
</reference>
<dbReference type="PANTHER" id="PTHR30085">
    <property type="entry name" value="AMINO ACID ABC TRANSPORTER PERMEASE"/>
    <property type="match status" value="1"/>
</dbReference>
<keyword evidence="2" id="KW-0813">Transport</keyword>
<feature type="domain" description="Solute-binding protein family 3/N-terminal" evidence="5">
    <location>
        <begin position="36"/>
        <end position="265"/>
    </location>
</feature>
<dbReference type="Gene3D" id="3.40.190.10">
    <property type="entry name" value="Periplasmic binding protein-like II"/>
    <property type="match status" value="2"/>
</dbReference>
<comment type="similarity">
    <text evidence="1">Belongs to the bacterial solute-binding protein 3 family.</text>
</comment>
<evidence type="ECO:0000313" key="7">
    <source>
        <dbReference type="Proteomes" id="UP000824083"/>
    </source>
</evidence>
<name>A0A9D1IIL8_9BURK</name>
<dbReference type="CDD" id="cd13692">
    <property type="entry name" value="PBP2_BztA"/>
    <property type="match status" value="1"/>
</dbReference>
<dbReference type="Proteomes" id="UP000824083">
    <property type="component" value="Unassembled WGS sequence"/>
</dbReference>
<accession>A0A9D1IIL8</accession>
<gene>
    <name evidence="6" type="ORF">IAC56_05435</name>
</gene>
<keyword evidence="3 4" id="KW-0732">Signal</keyword>
<evidence type="ECO:0000256" key="3">
    <source>
        <dbReference type="ARBA" id="ARBA00022729"/>
    </source>
</evidence>